<dbReference type="AlphaFoldDB" id="A0A644Z2U5"/>
<organism evidence="2">
    <name type="scientific">bioreactor metagenome</name>
    <dbReference type="NCBI Taxonomy" id="1076179"/>
    <lineage>
        <taxon>unclassified sequences</taxon>
        <taxon>metagenomes</taxon>
        <taxon>ecological metagenomes</taxon>
    </lineage>
</organism>
<dbReference type="InterPro" id="IPR024072">
    <property type="entry name" value="DHFR-like_dom_sf"/>
</dbReference>
<name>A0A644Z2U5_9ZZZZ</name>
<protein>
    <recommendedName>
        <fullName evidence="1">Bacterial bifunctional deaminase-reductase C-terminal domain-containing protein</fullName>
    </recommendedName>
</protein>
<dbReference type="GO" id="GO:0009231">
    <property type="term" value="P:riboflavin biosynthetic process"/>
    <property type="evidence" value="ECO:0007669"/>
    <property type="project" value="InterPro"/>
</dbReference>
<dbReference type="Gene3D" id="3.40.430.10">
    <property type="entry name" value="Dihydrofolate Reductase, subunit A"/>
    <property type="match status" value="1"/>
</dbReference>
<dbReference type="InterPro" id="IPR002734">
    <property type="entry name" value="RibDG_C"/>
</dbReference>
<dbReference type="Pfam" id="PF01872">
    <property type="entry name" value="RibD_C"/>
    <property type="match status" value="1"/>
</dbReference>
<feature type="domain" description="Bacterial bifunctional deaminase-reductase C-terminal" evidence="1">
    <location>
        <begin position="104"/>
        <end position="175"/>
    </location>
</feature>
<dbReference type="SUPFAM" id="SSF53597">
    <property type="entry name" value="Dihydrofolate reductase-like"/>
    <property type="match status" value="1"/>
</dbReference>
<sequence>MRTVFYTASTLNGFLAGTGDDLQWLFDVPEEDGGPDPAAFIGSTAAGVCGAATYAWVLAHEAPPDVPGSWNDAMIGTSPLFLFTHRHPPIPEGADIRILSGPVSDHLATLAAEVGGGVLWVIGGGDLAGQFLDAGALDEIRVDIAPATVAAGKPLLPRDLGPDRLRLVSAQRSGQFAHLTYEVLPADGPERPIGTD</sequence>
<evidence type="ECO:0000313" key="2">
    <source>
        <dbReference type="EMBL" id="MPM35235.1"/>
    </source>
</evidence>
<reference evidence="2" key="1">
    <citation type="submission" date="2019-08" db="EMBL/GenBank/DDBJ databases">
        <authorList>
            <person name="Kucharzyk K."/>
            <person name="Murdoch R.W."/>
            <person name="Higgins S."/>
            <person name="Loffler F."/>
        </authorList>
    </citation>
    <scope>NUCLEOTIDE SEQUENCE</scope>
</reference>
<gene>
    <name evidence="2" type="ORF">SDC9_81825</name>
</gene>
<evidence type="ECO:0000259" key="1">
    <source>
        <dbReference type="Pfam" id="PF01872"/>
    </source>
</evidence>
<dbReference type="GO" id="GO:0008703">
    <property type="term" value="F:5-amino-6-(5-phosphoribosylamino)uracil reductase activity"/>
    <property type="evidence" value="ECO:0007669"/>
    <property type="project" value="InterPro"/>
</dbReference>
<comment type="caution">
    <text evidence="2">The sequence shown here is derived from an EMBL/GenBank/DDBJ whole genome shotgun (WGS) entry which is preliminary data.</text>
</comment>
<proteinExistence type="predicted"/>
<dbReference type="EMBL" id="VSSQ01007220">
    <property type="protein sequence ID" value="MPM35235.1"/>
    <property type="molecule type" value="Genomic_DNA"/>
</dbReference>
<accession>A0A644Z2U5</accession>